<name>A0AAV2VL12_9VIBR</name>
<evidence type="ECO:0000313" key="2">
    <source>
        <dbReference type="EMBL" id="CCO45328.1"/>
    </source>
</evidence>
<evidence type="ECO:0000256" key="1">
    <source>
        <dbReference type="SAM" id="SignalP"/>
    </source>
</evidence>
<feature type="signal peptide" evidence="1">
    <location>
        <begin position="1"/>
        <end position="20"/>
    </location>
</feature>
<gene>
    <name evidence="2" type="ORF">VIBNISOn1_1430101</name>
</gene>
<proteinExistence type="predicted"/>
<comment type="caution">
    <text evidence="2">The sequence shown here is derived from an EMBL/GenBank/DDBJ whole genome shotgun (WGS) entry which is preliminary data.</text>
</comment>
<reference evidence="2 3" key="1">
    <citation type="journal article" date="2013" name="ISME J.">
        <title>Comparative genomics of pathogenic lineages of Vibrio nigripulchritudo identifies virulence-associated traits.</title>
        <authorList>
            <person name="Goudenege D."/>
            <person name="Labreuche Y."/>
            <person name="Krin E."/>
            <person name="Ansquer D."/>
            <person name="Mangenot S."/>
            <person name="Calteau A."/>
            <person name="Medigue C."/>
            <person name="Mazel D."/>
            <person name="Polz M.F."/>
            <person name="Le Roux F."/>
        </authorList>
    </citation>
    <scope>NUCLEOTIDE SEQUENCE [LARGE SCALE GENOMIC DNA]</scope>
    <source>
        <strain evidence="2 3">SOn1</strain>
    </source>
</reference>
<organism evidence="2 3">
    <name type="scientific">Vibrio nigripulchritudo SOn1</name>
    <dbReference type="NCBI Taxonomy" id="1238450"/>
    <lineage>
        <taxon>Bacteria</taxon>
        <taxon>Pseudomonadati</taxon>
        <taxon>Pseudomonadota</taxon>
        <taxon>Gammaproteobacteria</taxon>
        <taxon>Vibrionales</taxon>
        <taxon>Vibrionaceae</taxon>
        <taxon>Vibrio</taxon>
    </lineage>
</organism>
<dbReference type="AlphaFoldDB" id="A0AAV2VL12"/>
<evidence type="ECO:0008006" key="4">
    <source>
        <dbReference type="Google" id="ProtNLM"/>
    </source>
</evidence>
<dbReference type="Proteomes" id="UP000018211">
    <property type="component" value="Unassembled WGS sequence"/>
</dbReference>
<dbReference type="RefSeq" id="WP_022610855.1">
    <property type="nucleotide sequence ID" value="NZ_LK391965.1"/>
</dbReference>
<dbReference type="EMBL" id="CAOF01000050">
    <property type="protein sequence ID" value="CCO45328.1"/>
    <property type="molecule type" value="Genomic_DNA"/>
</dbReference>
<accession>A0AAV2VL12</accession>
<evidence type="ECO:0000313" key="3">
    <source>
        <dbReference type="Proteomes" id="UP000018211"/>
    </source>
</evidence>
<keyword evidence="1" id="KW-0732">Signal</keyword>
<sequence length="638" mass="69106">MKAGNVLFSLMLLVPTYAYSYQCAIEIPPISCDGRSGIFMKNPGSTLVKWDEKSPYTVKGGEQLSVAVCNYKNSKVANQVISDYSLIPTIIGSVGKNASLRIDITNSANIEVSHKLVMGEELPEGLPNNNPPSVPPVPEPDIATPALISDIIHGDVKEGAQIQVNVESSANVRLTGANSELHIGKASLFEEVINKPRDGQHSHIHFGCLQLDLEDTANVYGTKTSYVYIRDGQLEDENIDYTLGISSILIENENVANVRAKELHIFDGELSDESVDTQNFSSSNINLIFDNVGNARVNSLRIVDGELVDEVLDTSDVRHSLVSISLDDVANATGAKLHIHEGELLDEVMDAQNIAHSNIAISLEETGNSATVNNVYILEGELIDEVMDIGKLDHSLVSIDIEESANSSGFNTTIHHGELLDETLDAIEVNHSGVSIELEETGNVFGGGKTYIEWGELVDEVLDVESSFKFSRANIEISDTANSNAKDVEIIRGELLDETFDVQDVTNANIAIDVRHTGNVRAVNQLKITHGELVDEVFDHRSIAGSTVHVDLNSVAIAGSSKNKAQNVTLKHAELLDEVVDTELTMTSTSGTVKVKKSANAFSNTLNLEMGSLADRFVDVPAEAPISLQKVNSGEWKK</sequence>
<feature type="chain" id="PRO_5043405129" description="Auto-transporter adhesin head GIN domain-containing protein" evidence="1">
    <location>
        <begin position="21"/>
        <end position="638"/>
    </location>
</feature>
<protein>
    <recommendedName>
        <fullName evidence="4">Auto-transporter adhesin head GIN domain-containing protein</fullName>
    </recommendedName>
</protein>